<keyword evidence="5" id="KW-0227">DNA damage</keyword>
<dbReference type="PANTHER" id="PTHR15271:SF4">
    <property type="entry name" value="CHROMATIN ASSEMBLY FACTOR 1 SUBUNIT B"/>
    <property type="match status" value="1"/>
</dbReference>
<dbReference type="PROSITE" id="PS50294">
    <property type="entry name" value="WD_REPEATS_REGION"/>
    <property type="match status" value="1"/>
</dbReference>
<dbReference type="InterPro" id="IPR036322">
    <property type="entry name" value="WD40_repeat_dom_sf"/>
</dbReference>
<dbReference type="GO" id="GO:0006335">
    <property type="term" value="P:DNA replication-dependent chromatin assembly"/>
    <property type="evidence" value="ECO:0007669"/>
    <property type="project" value="InterPro"/>
</dbReference>
<feature type="compositionally biased region" description="Low complexity" evidence="10">
    <location>
        <begin position="742"/>
        <end position="753"/>
    </location>
</feature>
<evidence type="ECO:0000256" key="9">
    <source>
        <dbReference type="PROSITE-ProRule" id="PRU00221"/>
    </source>
</evidence>
<dbReference type="PROSITE" id="PS50082">
    <property type="entry name" value="WD_REPEATS_2"/>
    <property type="match status" value="3"/>
</dbReference>
<dbReference type="GO" id="GO:0006334">
    <property type="term" value="P:nucleosome assembly"/>
    <property type="evidence" value="ECO:0007669"/>
    <property type="project" value="TreeGrafter"/>
</dbReference>
<dbReference type="SMART" id="SM00320">
    <property type="entry name" value="WD40"/>
    <property type="match status" value="5"/>
</dbReference>
<sequence>MRVRTLEIRWHDQKPISTCDFQPTTRKSRVTREQLGSACYRLATGGEDNNIRIWFVRPNILPPSVAANAGSSSSALPVPPHPPRVEYRSTLSKHSAAVNVVRFSPNGELLASAGDDGMIIIWSQTDRPPTTVYGSDNNADEDPEHWKVRISFRCTTNEIYDLAWSPTGEYIIAGSTDNAARIFSVADGTCVRELVEHNHYVQGVAWDPMNEYIATQSSDRAVHVYGISTKNGVFETHAVGKNARMHVKHSRTPAINTSSGRPRMARRASIASDNESAISEMPFEEPGPSRTPTTSIANTPTTTTMFPPPQVDRPSSRRSSFSGSNAPASPAQSMHAGHFGRSPSPMPPLPAIRPPPPPAQSQAAQAAWSTIKLYGDESFTNFFRRLNFSPDGALLLTPAGQFEDQSIIPGSSRSRSSSRQPEQQSQTSSSGSRSRRQSHSQSNANLTDVDPNSASSVYIYTRANFARPPVAQLPGHKKASVAVKFSPVLYELRKDLWGGISGGEAKRVTIERGKDIDMDVDIGVPASEIATDAEKDKEKKERVAASPAPMAPPLVAPLPVSSTEGVSVTISSRSTPTPAPPTVPSPSPVPHHHTAPSPSPTPASNPSPASVFALPYRMLFAIATMDTITIHDTQQASPVCMFTKLHYDEFTDMSWSPDGQCLLLTSRDGFCTIIVLDEYLSPYHTQQQALQLQTLAHSIGGGHNHPHHHTSSTSTREGQSQVQSRMPTPSLSPTTSVHHFPATASQTSTTAGSLKRSEPDDAHVTSSAAPSENESSQPQGEGPPKKKRRVALTRVGDIE</sequence>
<organism evidence="12 13">
    <name type="scientific">Sphaerobolus stellatus (strain SS14)</name>
    <dbReference type="NCBI Taxonomy" id="990650"/>
    <lineage>
        <taxon>Eukaryota</taxon>
        <taxon>Fungi</taxon>
        <taxon>Dikarya</taxon>
        <taxon>Basidiomycota</taxon>
        <taxon>Agaricomycotina</taxon>
        <taxon>Agaricomycetes</taxon>
        <taxon>Phallomycetidae</taxon>
        <taxon>Geastrales</taxon>
        <taxon>Sphaerobolaceae</taxon>
        <taxon>Sphaerobolus</taxon>
    </lineage>
</organism>
<feature type="domain" description="CAF1B/HIR1 beta-propeller" evidence="11">
    <location>
        <begin position="1"/>
        <end position="238"/>
    </location>
</feature>
<evidence type="ECO:0000256" key="1">
    <source>
        <dbReference type="ARBA" id="ARBA00004123"/>
    </source>
</evidence>
<feature type="repeat" description="WD" evidence="9">
    <location>
        <begin position="194"/>
        <end position="235"/>
    </location>
</feature>
<proteinExistence type="inferred from homology"/>
<evidence type="ECO:0000256" key="3">
    <source>
        <dbReference type="ARBA" id="ARBA00022574"/>
    </source>
</evidence>
<dbReference type="Pfam" id="PF24105">
    <property type="entry name" value="Beta-prop_CAF1B_HIR1"/>
    <property type="match status" value="2"/>
</dbReference>
<keyword evidence="8" id="KW-0539">Nucleus</keyword>
<accession>A0A0C9VW98</accession>
<name>A0A0C9VW98_SPHS4</name>
<evidence type="ECO:0000313" key="12">
    <source>
        <dbReference type="EMBL" id="KIJ43010.1"/>
    </source>
</evidence>
<dbReference type="Gene3D" id="2.130.10.10">
    <property type="entry name" value="YVTN repeat-like/Quinoprotein amine dehydrogenase"/>
    <property type="match status" value="2"/>
</dbReference>
<keyword evidence="4" id="KW-0677">Repeat</keyword>
<dbReference type="GO" id="GO:0033186">
    <property type="term" value="C:CAF-1 complex"/>
    <property type="evidence" value="ECO:0007669"/>
    <property type="project" value="TreeGrafter"/>
</dbReference>
<keyword evidence="3 9" id="KW-0853">WD repeat</keyword>
<dbReference type="HOGENOM" id="CLU_010127_3_0_1"/>
<dbReference type="AlphaFoldDB" id="A0A0C9VW98"/>
<keyword evidence="6" id="KW-0156">Chromatin regulator</keyword>
<protein>
    <recommendedName>
        <fullName evidence="11">CAF1B/HIR1 beta-propeller domain-containing protein</fullName>
    </recommendedName>
</protein>
<reference evidence="12 13" key="1">
    <citation type="submission" date="2014-06" db="EMBL/GenBank/DDBJ databases">
        <title>Evolutionary Origins and Diversification of the Mycorrhizal Mutualists.</title>
        <authorList>
            <consortium name="DOE Joint Genome Institute"/>
            <consortium name="Mycorrhizal Genomics Consortium"/>
            <person name="Kohler A."/>
            <person name="Kuo A."/>
            <person name="Nagy L.G."/>
            <person name="Floudas D."/>
            <person name="Copeland A."/>
            <person name="Barry K.W."/>
            <person name="Cichocki N."/>
            <person name="Veneault-Fourrey C."/>
            <person name="LaButti K."/>
            <person name="Lindquist E.A."/>
            <person name="Lipzen A."/>
            <person name="Lundell T."/>
            <person name="Morin E."/>
            <person name="Murat C."/>
            <person name="Riley R."/>
            <person name="Ohm R."/>
            <person name="Sun H."/>
            <person name="Tunlid A."/>
            <person name="Henrissat B."/>
            <person name="Grigoriev I.V."/>
            <person name="Hibbett D.S."/>
            <person name="Martin F."/>
        </authorList>
    </citation>
    <scope>NUCLEOTIDE SEQUENCE [LARGE SCALE GENOMIC DNA]</scope>
    <source>
        <strain evidence="12 13">SS14</strain>
    </source>
</reference>
<feature type="compositionally biased region" description="Low complexity" evidence="10">
    <location>
        <begin position="291"/>
        <end position="305"/>
    </location>
</feature>
<evidence type="ECO:0000256" key="5">
    <source>
        <dbReference type="ARBA" id="ARBA00022763"/>
    </source>
</evidence>
<feature type="compositionally biased region" description="Pro residues" evidence="10">
    <location>
        <begin position="577"/>
        <end position="589"/>
    </location>
</feature>
<evidence type="ECO:0000256" key="10">
    <source>
        <dbReference type="SAM" id="MobiDB-lite"/>
    </source>
</evidence>
<dbReference type="InterPro" id="IPR001680">
    <property type="entry name" value="WD40_rpt"/>
</dbReference>
<evidence type="ECO:0000256" key="7">
    <source>
        <dbReference type="ARBA" id="ARBA00023204"/>
    </source>
</evidence>
<dbReference type="InterPro" id="IPR055410">
    <property type="entry name" value="Beta-prop_CAF1B_HIR1"/>
</dbReference>
<gene>
    <name evidence="12" type="ORF">M422DRAFT_75536</name>
</gene>
<evidence type="ECO:0000313" key="13">
    <source>
        <dbReference type="Proteomes" id="UP000054279"/>
    </source>
</evidence>
<feature type="compositionally biased region" description="Polar residues" evidence="10">
    <location>
        <begin position="764"/>
        <end position="779"/>
    </location>
</feature>
<keyword evidence="7" id="KW-0234">DNA repair</keyword>
<feature type="compositionally biased region" description="Polar residues" evidence="10">
    <location>
        <begin position="716"/>
        <end position="737"/>
    </location>
</feature>
<feature type="compositionally biased region" description="Basic and acidic residues" evidence="10">
    <location>
        <begin position="532"/>
        <end position="543"/>
    </location>
</feature>
<feature type="domain" description="CAF1B/HIR1 beta-propeller" evidence="11">
    <location>
        <begin position="607"/>
        <end position="678"/>
    </location>
</feature>
<comment type="subcellular location">
    <subcellularLocation>
        <location evidence="1">Nucleus</location>
    </subcellularLocation>
</comment>
<dbReference type="Proteomes" id="UP000054279">
    <property type="component" value="Unassembled WGS sequence"/>
</dbReference>
<dbReference type="GO" id="GO:0005634">
    <property type="term" value="C:nucleus"/>
    <property type="evidence" value="ECO:0007669"/>
    <property type="project" value="UniProtKB-SubCell"/>
</dbReference>
<dbReference type="InterPro" id="IPR015943">
    <property type="entry name" value="WD40/YVTN_repeat-like_dom_sf"/>
</dbReference>
<dbReference type="PANTHER" id="PTHR15271">
    <property type="entry name" value="CHROMATIN ASSEMBLY FACTOR 1 SUBUNIT B"/>
    <property type="match status" value="1"/>
</dbReference>
<feature type="region of interest" description="Disordered" evidence="10">
    <location>
        <begin position="529"/>
        <end position="607"/>
    </location>
</feature>
<keyword evidence="13" id="KW-1185">Reference proteome</keyword>
<dbReference type="GO" id="GO:0006281">
    <property type="term" value="P:DNA repair"/>
    <property type="evidence" value="ECO:0007669"/>
    <property type="project" value="UniProtKB-KW"/>
</dbReference>
<feature type="compositionally biased region" description="Low complexity" evidence="10">
    <location>
        <begin position="411"/>
        <end position="432"/>
    </location>
</feature>
<dbReference type="EMBL" id="KN837126">
    <property type="protein sequence ID" value="KIJ43010.1"/>
    <property type="molecule type" value="Genomic_DNA"/>
</dbReference>
<feature type="region of interest" description="Disordered" evidence="10">
    <location>
        <begin position="698"/>
        <end position="799"/>
    </location>
</feature>
<evidence type="ECO:0000256" key="8">
    <source>
        <dbReference type="ARBA" id="ARBA00023242"/>
    </source>
</evidence>
<feature type="region of interest" description="Disordered" evidence="10">
    <location>
        <begin position="404"/>
        <end position="450"/>
    </location>
</feature>
<dbReference type="SUPFAM" id="SSF50978">
    <property type="entry name" value="WD40 repeat-like"/>
    <property type="match status" value="1"/>
</dbReference>
<feature type="compositionally biased region" description="Pro residues" evidence="10">
    <location>
        <begin position="344"/>
        <end position="359"/>
    </location>
</feature>
<feature type="region of interest" description="Disordered" evidence="10">
    <location>
        <begin position="243"/>
        <end position="364"/>
    </location>
</feature>
<evidence type="ECO:0000256" key="4">
    <source>
        <dbReference type="ARBA" id="ARBA00022737"/>
    </source>
</evidence>
<dbReference type="OrthoDB" id="71227at2759"/>
<feature type="repeat" description="WD" evidence="9">
    <location>
        <begin position="152"/>
        <end position="193"/>
    </location>
</feature>
<feature type="repeat" description="WD" evidence="9">
    <location>
        <begin position="91"/>
        <end position="123"/>
    </location>
</feature>
<evidence type="ECO:0000256" key="2">
    <source>
        <dbReference type="ARBA" id="ARBA00007306"/>
    </source>
</evidence>
<dbReference type="InterPro" id="IPR045145">
    <property type="entry name" value="PTHR15271"/>
</dbReference>
<comment type="similarity">
    <text evidence="2">Belongs to the WD repeat HIR1 family.</text>
</comment>
<evidence type="ECO:0000256" key="6">
    <source>
        <dbReference type="ARBA" id="ARBA00022853"/>
    </source>
</evidence>
<evidence type="ECO:0000259" key="11">
    <source>
        <dbReference type="Pfam" id="PF24105"/>
    </source>
</evidence>